<dbReference type="PIRSF" id="PIRSF006487">
    <property type="entry name" value="GcvT"/>
    <property type="match status" value="1"/>
</dbReference>
<dbReference type="InterPro" id="IPR022903">
    <property type="entry name" value="GcvT_bac"/>
</dbReference>
<reference evidence="10 11" key="1">
    <citation type="submission" date="2019-12" db="EMBL/GenBank/DDBJ databases">
        <title>Novel species isolated from a subtropical stream in China.</title>
        <authorList>
            <person name="Lu H."/>
        </authorList>
    </citation>
    <scope>NUCLEOTIDE SEQUENCE [LARGE SCALE GENOMIC DNA]</scope>
    <source>
        <strain evidence="10 11">CY42W</strain>
    </source>
</reference>
<dbReference type="InterPro" id="IPR013977">
    <property type="entry name" value="GcvT_C"/>
</dbReference>
<dbReference type="Pfam" id="PF01571">
    <property type="entry name" value="GCV_T"/>
    <property type="match status" value="1"/>
</dbReference>
<accession>A0ABW9W312</accession>
<dbReference type="EMBL" id="WWCT01000015">
    <property type="protein sequence ID" value="MYN28353.1"/>
    <property type="molecule type" value="Genomic_DNA"/>
</dbReference>
<dbReference type="Gene3D" id="2.40.30.110">
    <property type="entry name" value="Aminomethyltransferase beta-barrel domains"/>
    <property type="match status" value="1"/>
</dbReference>
<evidence type="ECO:0000256" key="7">
    <source>
        <dbReference type="HAMAP-Rule" id="MF_00259"/>
    </source>
</evidence>
<dbReference type="InterPro" id="IPR006223">
    <property type="entry name" value="GcvT"/>
</dbReference>
<evidence type="ECO:0000313" key="10">
    <source>
        <dbReference type="EMBL" id="MYN28353.1"/>
    </source>
</evidence>
<dbReference type="RefSeq" id="WP_161056188.1">
    <property type="nucleotide sequence ID" value="NZ_WWCT01000015.1"/>
</dbReference>
<dbReference type="PANTHER" id="PTHR43757:SF2">
    <property type="entry name" value="AMINOMETHYLTRANSFERASE, MITOCHONDRIAL"/>
    <property type="match status" value="1"/>
</dbReference>
<dbReference type="Gene3D" id="3.30.70.1400">
    <property type="entry name" value="Aminomethyltransferase beta-barrel domains"/>
    <property type="match status" value="1"/>
</dbReference>
<gene>
    <name evidence="7 10" type="primary">gcvT</name>
    <name evidence="10" type="ORF">GTP69_18240</name>
</gene>
<evidence type="ECO:0000313" key="11">
    <source>
        <dbReference type="Proteomes" id="UP000642144"/>
    </source>
</evidence>
<keyword evidence="4 7" id="KW-0808">Transferase</keyword>
<organism evidence="10 11">
    <name type="scientific">Duganella levis</name>
    <dbReference type="NCBI Taxonomy" id="2692169"/>
    <lineage>
        <taxon>Bacteria</taxon>
        <taxon>Pseudomonadati</taxon>
        <taxon>Pseudomonadota</taxon>
        <taxon>Betaproteobacteria</taxon>
        <taxon>Burkholderiales</taxon>
        <taxon>Oxalobacteraceae</taxon>
        <taxon>Telluria group</taxon>
        <taxon>Duganella</taxon>
    </lineage>
</organism>
<dbReference type="InterPro" id="IPR027266">
    <property type="entry name" value="TrmE/GcvT-like"/>
</dbReference>
<keyword evidence="11" id="KW-1185">Reference proteome</keyword>
<evidence type="ECO:0000256" key="3">
    <source>
        <dbReference type="ARBA" id="ARBA00022576"/>
    </source>
</evidence>
<dbReference type="Gene3D" id="4.10.1250.10">
    <property type="entry name" value="Aminomethyltransferase fragment"/>
    <property type="match status" value="1"/>
</dbReference>
<dbReference type="SUPFAM" id="SSF101790">
    <property type="entry name" value="Aminomethyltransferase beta-barrel domain"/>
    <property type="match status" value="1"/>
</dbReference>
<evidence type="ECO:0000259" key="8">
    <source>
        <dbReference type="Pfam" id="PF01571"/>
    </source>
</evidence>
<dbReference type="NCBIfam" id="NF001567">
    <property type="entry name" value="PRK00389.1"/>
    <property type="match status" value="1"/>
</dbReference>
<comment type="caution">
    <text evidence="10">The sequence shown here is derived from an EMBL/GenBank/DDBJ whole genome shotgun (WGS) entry which is preliminary data.</text>
</comment>
<evidence type="ECO:0000256" key="4">
    <source>
        <dbReference type="ARBA" id="ARBA00022679"/>
    </source>
</evidence>
<dbReference type="GO" id="GO:0004047">
    <property type="term" value="F:aminomethyltransferase activity"/>
    <property type="evidence" value="ECO:0007669"/>
    <property type="project" value="UniProtKB-EC"/>
</dbReference>
<dbReference type="NCBIfam" id="TIGR00528">
    <property type="entry name" value="gcvT"/>
    <property type="match status" value="1"/>
</dbReference>
<dbReference type="SUPFAM" id="SSF103025">
    <property type="entry name" value="Folate-binding domain"/>
    <property type="match status" value="1"/>
</dbReference>
<comment type="subunit">
    <text evidence="7">The glycine cleavage system is composed of four proteins: P, T, L and H.</text>
</comment>
<evidence type="ECO:0000256" key="2">
    <source>
        <dbReference type="ARBA" id="ARBA00012616"/>
    </source>
</evidence>
<evidence type="ECO:0000256" key="6">
    <source>
        <dbReference type="ARBA" id="ARBA00047665"/>
    </source>
</evidence>
<name>A0ABW9W312_9BURK</name>
<dbReference type="PANTHER" id="PTHR43757">
    <property type="entry name" value="AMINOMETHYLTRANSFERASE"/>
    <property type="match status" value="1"/>
</dbReference>
<feature type="domain" description="GCVT N-terminal" evidence="8">
    <location>
        <begin position="9"/>
        <end position="269"/>
    </location>
</feature>
<evidence type="ECO:0000256" key="5">
    <source>
        <dbReference type="ARBA" id="ARBA00031395"/>
    </source>
</evidence>
<dbReference type="InterPro" id="IPR029043">
    <property type="entry name" value="GcvT/YgfZ_C"/>
</dbReference>
<dbReference type="HAMAP" id="MF_00259">
    <property type="entry name" value="GcvT"/>
    <property type="match status" value="1"/>
</dbReference>
<dbReference type="InterPro" id="IPR006222">
    <property type="entry name" value="GCVT_N"/>
</dbReference>
<dbReference type="InterPro" id="IPR028896">
    <property type="entry name" value="GcvT/YgfZ/DmdA"/>
</dbReference>
<comment type="similarity">
    <text evidence="1 7">Belongs to the GcvT family.</text>
</comment>
<feature type="domain" description="Aminomethyltransferase C-terminal" evidence="9">
    <location>
        <begin position="289"/>
        <end position="366"/>
    </location>
</feature>
<comment type="catalytic activity">
    <reaction evidence="6 7">
        <text>N(6)-[(R)-S(8)-aminomethyldihydrolipoyl]-L-lysyl-[protein] + (6S)-5,6,7,8-tetrahydrofolate = N(6)-[(R)-dihydrolipoyl]-L-lysyl-[protein] + (6R)-5,10-methylene-5,6,7,8-tetrahydrofolate + NH4(+)</text>
        <dbReference type="Rhea" id="RHEA:16945"/>
        <dbReference type="Rhea" id="RHEA-COMP:10475"/>
        <dbReference type="Rhea" id="RHEA-COMP:10492"/>
        <dbReference type="ChEBI" id="CHEBI:15636"/>
        <dbReference type="ChEBI" id="CHEBI:28938"/>
        <dbReference type="ChEBI" id="CHEBI:57453"/>
        <dbReference type="ChEBI" id="CHEBI:83100"/>
        <dbReference type="ChEBI" id="CHEBI:83143"/>
        <dbReference type="EC" id="2.1.2.10"/>
    </reaction>
</comment>
<sequence>MTLKATPLNNAHRAAGARMVDFGGWDMPVNYGSQIEEHNAVRTDVGMFDVAHMCVVDIKGDNVRTFLRGLLANNVDKLQVSGKALYSCMLNPEGTVIDDLIVYFINESWFRLVVNAGTAEKDVAWMQAQNDATSSGLTITQRRDGGSDAMALIAVQGPNARAKVWEVIPESKEATAEMKPFNVAFAQSAAFGEAMIARTGYTGEDGFEIGVAADKAEQLWNALAAAGVKPAGLGARDTLRLEAGMNLYGQDMDDTVNPLDAGLAWTIDLVSERDFIGKAALQAKGQNSQFVGLILREKGGVLRAHQKVIVAGSEATGEITSGTFSPSMQQAIALARVPMGVNVGDTVHVEIRDKKLAASVVKLPFVRNGKILAV</sequence>
<comment type="function">
    <text evidence="7">The glycine cleavage system catalyzes the degradation of glycine.</text>
</comment>
<dbReference type="Proteomes" id="UP000642144">
    <property type="component" value="Unassembled WGS sequence"/>
</dbReference>
<evidence type="ECO:0000259" key="9">
    <source>
        <dbReference type="Pfam" id="PF08669"/>
    </source>
</evidence>
<evidence type="ECO:0000256" key="1">
    <source>
        <dbReference type="ARBA" id="ARBA00008609"/>
    </source>
</evidence>
<keyword evidence="3 7" id="KW-0032">Aminotransferase</keyword>
<protein>
    <recommendedName>
        <fullName evidence="2 7">Aminomethyltransferase</fullName>
        <ecNumber evidence="2 7">2.1.2.10</ecNumber>
    </recommendedName>
    <alternativeName>
        <fullName evidence="5 7">Glycine cleavage system T protein</fullName>
    </alternativeName>
</protein>
<dbReference type="EC" id="2.1.2.10" evidence="2 7"/>
<proteinExistence type="inferred from homology"/>
<dbReference type="Pfam" id="PF08669">
    <property type="entry name" value="GCV_T_C"/>
    <property type="match status" value="1"/>
</dbReference>
<dbReference type="Gene3D" id="3.30.1360.120">
    <property type="entry name" value="Probable tRNA modification gtpase trme, domain 1"/>
    <property type="match status" value="1"/>
</dbReference>